<dbReference type="InterPro" id="IPR019874">
    <property type="entry name" value="RF_methyltr_PrmC"/>
</dbReference>
<dbReference type="InterPro" id="IPR004556">
    <property type="entry name" value="HemK-like"/>
</dbReference>
<dbReference type="NCBIfam" id="TIGR03534">
    <property type="entry name" value="RF_mod_PrmC"/>
    <property type="match status" value="1"/>
</dbReference>
<feature type="binding site" evidence="5">
    <location>
        <begin position="114"/>
        <end position="118"/>
    </location>
    <ligand>
        <name>S-adenosyl-L-methionine</name>
        <dbReference type="ChEBI" id="CHEBI:59789"/>
    </ligand>
</feature>
<evidence type="ECO:0000313" key="8">
    <source>
        <dbReference type="EMBL" id="HEB96435.1"/>
    </source>
</evidence>
<dbReference type="EC" id="2.1.1.297" evidence="5"/>
<feature type="binding site" evidence="5">
    <location>
        <position position="165"/>
    </location>
    <ligand>
        <name>S-adenosyl-L-methionine</name>
        <dbReference type="ChEBI" id="CHEBI:59789"/>
    </ligand>
</feature>
<evidence type="ECO:0000259" key="7">
    <source>
        <dbReference type="Pfam" id="PF17827"/>
    </source>
</evidence>
<dbReference type="HAMAP" id="MF_02126">
    <property type="entry name" value="RF_methyltr_PrmC"/>
    <property type="match status" value="1"/>
</dbReference>
<dbReference type="Proteomes" id="UP000886251">
    <property type="component" value="Unassembled WGS sequence"/>
</dbReference>
<dbReference type="InterPro" id="IPR002052">
    <property type="entry name" value="DNA_methylase_N6_adenine_CS"/>
</dbReference>
<feature type="binding site" evidence="5">
    <location>
        <position position="137"/>
    </location>
    <ligand>
        <name>S-adenosyl-L-methionine</name>
        <dbReference type="ChEBI" id="CHEBI:59789"/>
    </ligand>
</feature>
<keyword evidence="3 5" id="KW-0949">S-adenosyl-L-methionine</keyword>
<protein>
    <recommendedName>
        <fullName evidence="5">Release factor glutamine methyltransferase</fullName>
        <shortName evidence="5">RF MTase</shortName>
        <ecNumber evidence="5">2.1.1.297</ecNumber>
    </recommendedName>
    <alternativeName>
        <fullName evidence="5">N5-glutamine methyltransferase PrmC</fullName>
    </alternativeName>
    <alternativeName>
        <fullName evidence="5">Protein-(glutamine-N5) MTase PrmC</fullName>
    </alternativeName>
    <alternativeName>
        <fullName evidence="5">Protein-glutamine N-methyltransferase PrmC</fullName>
    </alternativeName>
</protein>
<comment type="catalytic activity">
    <reaction evidence="4 5">
        <text>L-glutaminyl-[peptide chain release factor] + S-adenosyl-L-methionine = N(5)-methyl-L-glutaminyl-[peptide chain release factor] + S-adenosyl-L-homocysteine + H(+)</text>
        <dbReference type="Rhea" id="RHEA:42896"/>
        <dbReference type="Rhea" id="RHEA-COMP:10271"/>
        <dbReference type="Rhea" id="RHEA-COMP:10272"/>
        <dbReference type="ChEBI" id="CHEBI:15378"/>
        <dbReference type="ChEBI" id="CHEBI:30011"/>
        <dbReference type="ChEBI" id="CHEBI:57856"/>
        <dbReference type="ChEBI" id="CHEBI:59789"/>
        <dbReference type="ChEBI" id="CHEBI:61891"/>
        <dbReference type="EC" id="2.1.1.297"/>
    </reaction>
</comment>
<evidence type="ECO:0000256" key="5">
    <source>
        <dbReference type="HAMAP-Rule" id="MF_02126"/>
    </source>
</evidence>
<name>A0A831RNY1_9GAMM</name>
<feature type="domain" description="Release factor glutamine methyltransferase N-terminal" evidence="7">
    <location>
        <begin position="2"/>
        <end position="69"/>
    </location>
</feature>
<evidence type="ECO:0000259" key="6">
    <source>
        <dbReference type="Pfam" id="PF05175"/>
    </source>
</evidence>
<evidence type="ECO:0000256" key="2">
    <source>
        <dbReference type="ARBA" id="ARBA00022679"/>
    </source>
</evidence>
<evidence type="ECO:0000313" key="9">
    <source>
        <dbReference type="Proteomes" id="UP000886251"/>
    </source>
</evidence>
<comment type="similarity">
    <text evidence="5">Belongs to the protein N5-glutamine methyltransferase family. PrmC subfamily.</text>
</comment>
<evidence type="ECO:0000256" key="1">
    <source>
        <dbReference type="ARBA" id="ARBA00022603"/>
    </source>
</evidence>
<feature type="domain" description="Methyltransferase small" evidence="6">
    <location>
        <begin position="97"/>
        <end position="189"/>
    </location>
</feature>
<dbReference type="GO" id="GO:0003676">
    <property type="term" value="F:nucleic acid binding"/>
    <property type="evidence" value="ECO:0007669"/>
    <property type="project" value="InterPro"/>
</dbReference>
<dbReference type="Pfam" id="PF05175">
    <property type="entry name" value="MTS"/>
    <property type="match status" value="1"/>
</dbReference>
<comment type="caution">
    <text evidence="8">The sequence shown here is derived from an EMBL/GenBank/DDBJ whole genome shotgun (WGS) entry which is preliminary data.</text>
</comment>
<dbReference type="PANTHER" id="PTHR18895">
    <property type="entry name" value="HEMK METHYLTRANSFERASE"/>
    <property type="match status" value="1"/>
</dbReference>
<dbReference type="Gene3D" id="3.40.50.150">
    <property type="entry name" value="Vaccinia Virus protein VP39"/>
    <property type="match status" value="1"/>
</dbReference>
<feature type="binding site" evidence="5">
    <location>
        <begin position="181"/>
        <end position="184"/>
    </location>
    <ligand>
        <name>substrate</name>
    </ligand>
</feature>
<keyword evidence="1 5" id="KW-0489">Methyltransferase</keyword>
<dbReference type="GO" id="GO:0032259">
    <property type="term" value="P:methylation"/>
    <property type="evidence" value="ECO:0007669"/>
    <property type="project" value="UniProtKB-KW"/>
</dbReference>
<dbReference type="GO" id="GO:0102559">
    <property type="term" value="F:peptide chain release factor N(5)-glutamine methyltransferase activity"/>
    <property type="evidence" value="ECO:0007669"/>
    <property type="project" value="UniProtKB-EC"/>
</dbReference>
<dbReference type="InterPro" id="IPR050320">
    <property type="entry name" value="N5-glutamine_MTase"/>
</dbReference>
<organism evidence="8 9">
    <name type="scientific">Sedimenticola thiotaurini</name>
    <dbReference type="NCBI Taxonomy" id="1543721"/>
    <lineage>
        <taxon>Bacteria</taxon>
        <taxon>Pseudomonadati</taxon>
        <taxon>Pseudomonadota</taxon>
        <taxon>Gammaproteobacteria</taxon>
        <taxon>Chromatiales</taxon>
        <taxon>Sedimenticolaceae</taxon>
        <taxon>Sedimenticola</taxon>
    </lineage>
</organism>
<proteinExistence type="inferred from homology"/>
<dbReference type="NCBIfam" id="TIGR00536">
    <property type="entry name" value="hemK_fam"/>
    <property type="match status" value="1"/>
</dbReference>
<dbReference type="SUPFAM" id="SSF53335">
    <property type="entry name" value="S-adenosyl-L-methionine-dependent methyltransferases"/>
    <property type="match status" value="1"/>
</dbReference>
<evidence type="ECO:0000256" key="4">
    <source>
        <dbReference type="ARBA" id="ARBA00048391"/>
    </source>
</evidence>
<dbReference type="Pfam" id="PF17827">
    <property type="entry name" value="PrmC_N"/>
    <property type="match status" value="1"/>
</dbReference>
<dbReference type="EMBL" id="DRKP01000095">
    <property type="protein sequence ID" value="HEB96435.1"/>
    <property type="molecule type" value="Genomic_DNA"/>
</dbReference>
<feature type="binding site" evidence="5">
    <location>
        <position position="181"/>
    </location>
    <ligand>
        <name>S-adenosyl-L-methionine</name>
        <dbReference type="ChEBI" id="CHEBI:59789"/>
    </ligand>
</feature>
<evidence type="ECO:0000256" key="3">
    <source>
        <dbReference type="ARBA" id="ARBA00022691"/>
    </source>
</evidence>
<dbReference type="CDD" id="cd02440">
    <property type="entry name" value="AdoMet_MTases"/>
    <property type="match status" value="1"/>
</dbReference>
<comment type="function">
    <text evidence="5">Methylates the class 1 translation termination release factors RF1/PrfA and RF2/PrfB on the glutamine residue of the universally conserved GGQ motif.</text>
</comment>
<gene>
    <name evidence="5 8" type="primary">prmC</name>
    <name evidence="8" type="ORF">ENI96_08385</name>
</gene>
<accession>A0A831RNY1</accession>
<dbReference type="PANTHER" id="PTHR18895:SF74">
    <property type="entry name" value="MTRF1L RELEASE FACTOR GLUTAMINE METHYLTRANSFERASE"/>
    <property type="match status" value="1"/>
</dbReference>
<dbReference type="AlphaFoldDB" id="A0A831RNY1"/>
<dbReference type="InterPro" id="IPR007848">
    <property type="entry name" value="Small_mtfrase_dom"/>
</dbReference>
<dbReference type="InterPro" id="IPR029063">
    <property type="entry name" value="SAM-dependent_MTases_sf"/>
</dbReference>
<sequence>MARAARRLAALDETDPRLEAELLLAHLLERPRSHLHAWPGNPLPEQQETAYHALVERRLAGEPLAYLTGEREFWSLSLRVTPDTLVPRPDTELLVELALELIPPRASWRIADLGTGSGAIAAAVAHERPACRVIATDRSAAALAVARDNFERLGLGTVECLQGDWLEPLAGRPPSDLILSNPPYVAAADPHLQTPELQHEPLSALVAGDDGLSAIRRIAEQAPAHLRAGGRLLLEHGFQQGAAVRRILRQAGFGQIGTHRDLAGNERVTAGRIP</sequence>
<dbReference type="InterPro" id="IPR040758">
    <property type="entry name" value="PrmC_N"/>
</dbReference>
<dbReference type="PROSITE" id="PS00092">
    <property type="entry name" value="N6_MTASE"/>
    <property type="match status" value="1"/>
</dbReference>
<dbReference type="Gene3D" id="1.10.8.10">
    <property type="entry name" value="DNA helicase RuvA subunit, C-terminal domain"/>
    <property type="match status" value="1"/>
</dbReference>
<keyword evidence="2 5" id="KW-0808">Transferase</keyword>
<reference evidence="8" key="1">
    <citation type="journal article" date="2020" name="mSystems">
        <title>Genome- and Community-Level Interaction Insights into Carbon Utilization and Element Cycling Functions of Hydrothermarchaeota in Hydrothermal Sediment.</title>
        <authorList>
            <person name="Zhou Z."/>
            <person name="Liu Y."/>
            <person name="Xu W."/>
            <person name="Pan J."/>
            <person name="Luo Z.H."/>
            <person name="Li M."/>
        </authorList>
    </citation>
    <scope>NUCLEOTIDE SEQUENCE [LARGE SCALE GENOMIC DNA]</scope>
    <source>
        <strain evidence="8">HyVt-443</strain>
    </source>
</reference>
<dbReference type="FunFam" id="3.40.50.150:FF:000053">
    <property type="entry name" value="Release factor glutamine methyltransferase"/>
    <property type="match status" value="1"/>
</dbReference>